<dbReference type="AlphaFoldDB" id="A0A8B5XT89"/>
<comment type="caution">
    <text evidence="2">The sequence shown here is derived from an EMBL/GenBank/DDBJ whole genome shotgun (WGS) entry which is preliminary data.</text>
</comment>
<dbReference type="InterPro" id="IPR000182">
    <property type="entry name" value="GNAT_dom"/>
</dbReference>
<evidence type="ECO:0000259" key="1">
    <source>
        <dbReference type="PROSITE" id="PS51186"/>
    </source>
</evidence>
<accession>A0A8B5XT89</accession>
<dbReference type="Pfam" id="PF00583">
    <property type="entry name" value="Acetyltransf_1"/>
    <property type="match status" value="1"/>
</dbReference>
<dbReference type="PANTHER" id="PTHR41700">
    <property type="entry name" value="GCN5-RELATED N-ACETYLTRANSFERASE"/>
    <property type="match status" value="1"/>
</dbReference>
<dbReference type="PROSITE" id="PS51186">
    <property type="entry name" value="GNAT"/>
    <property type="match status" value="1"/>
</dbReference>
<evidence type="ECO:0000313" key="3">
    <source>
        <dbReference type="Proteomes" id="UP000317770"/>
    </source>
</evidence>
<keyword evidence="2" id="KW-0808">Transferase</keyword>
<evidence type="ECO:0000313" key="2">
    <source>
        <dbReference type="EMBL" id="TVX77609.1"/>
    </source>
</evidence>
<protein>
    <submittedName>
        <fullName evidence="2">GNAT family N-acetyltransferase</fullName>
    </submittedName>
</protein>
<name>A0A8B5XT89_9BACI</name>
<dbReference type="GO" id="GO:0016747">
    <property type="term" value="F:acyltransferase activity, transferring groups other than amino-acyl groups"/>
    <property type="evidence" value="ECO:0007669"/>
    <property type="project" value="InterPro"/>
</dbReference>
<feature type="domain" description="N-acetyltransferase" evidence="1">
    <location>
        <begin position="7"/>
        <end position="151"/>
    </location>
</feature>
<dbReference type="Gene3D" id="3.40.630.30">
    <property type="match status" value="1"/>
</dbReference>
<dbReference type="RefSeq" id="WP_144480130.1">
    <property type="nucleotide sequence ID" value="NZ_VNKI01000011.1"/>
</dbReference>
<dbReference type="InterPro" id="IPR016181">
    <property type="entry name" value="Acyl_CoA_acyltransferase"/>
</dbReference>
<reference evidence="2 3" key="1">
    <citation type="submission" date="2019-07" db="EMBL/GenBank/DDBJ databases">
        <title>Genome assembly of Bacillus simplex strain GGC-P6A.</title>
        <authorList>
            <person name="Jennings M.E."/>
            <person name="Barton H.A."/>
        </authorList>
    </citation>
    <scope>NUCLEOTIDE SEQUENCE [LARGE SCALE GENOMIC DNA]</scope>
    <source>
        <strain evidence="2 3">GGC-P6A</strain>
    </source>
</reference>
<dbReference type="CDD" id="cd04301">
    <property type="entry name" value="NAT_SF"/>
    <property type="match status" value="1"/>
</dbReference>
<organism evidence="2 3">
    <name type="scientific">Peribacillus simplex</name>
    <dbReference type="NCBI Taxonomy" id="1478"/>
    <lineage>
        <taxon>Bacteria</taxon>
        <taxon>Bacillati</taxon>
        <taxon>Bacillota</taxon>
        <taxon>Bacilli</taxon>
        <taxon>Bacillales</taxon>
        <taxon>Bacillaceae</taxon>
        <taxon>Peribacillus</taxon>
    </lineage>
</organism>
<dbReference type="SUPFAM" id="SSF55729">
    <property type="entry name" value="Acyl-CoA N-acyltransferases (Nat)"/>
    <property type="match status" value="1"/>
</dbReference>
<dbReference type="InterPro" id="IPR038764">
    <property type="entry name" value="GNAT_N_AcTrfase_prd"/>
</dbReference>
<dbReference type="Proteomes" id="UP000317770">
    <property type="component" value="Unassembled WGS sequence"/>
</dbReference>
<gene>
    <name evidence="2" type="ORF">FQP34_20875</name>
</gene>
<sequence>MVLTQPIVYKNVESLKEIQDVVCFQEEIWGKDAVTPLPQLIAAAHHGGIIIGAFIEGELIGFSYGFPGYKNGKKYLISHMTGVRNKYQNCGIGLQLKLNQRDWAVDYGYQKIVWTFDPLEARNAFFNLNKLGAYSKTYYPSYYGEMSDKLNKGLPTDRFLVEWDICSNRVKKALAGVLQNDISVKNYRPLLTCRDIRNVPYPLGEAPIMNEEGYLIPVPVNFQVLKQEDYEAAKAWRYKLRNAVSNAFSEGYAVTGMVKNSIANVHFYVIENKTMEALND</sequence>
<proteinExistence type="predicted"/>
<dbReference type="PANTHER" id="PTHR41700:SF1">
    <property type="entry name" value="N-ACETYLTRANSFERASE DOMAIN-CONTAINING PROTEIN"/>
    <property type="match status" value="1"/>
</dbReference>
<dbReference type="EMBL" id="VNKI01000011">
    <property type="protein sequence ID" value="TVX77609.1"/>
    <property type="molecule type" value="Genomic_DNA"/>
</dbReference>